<reference evidence="3" key="1">
    <citation type="submission" date="2025-08" db="UniProtKB">
        <authorList>
            <consortium name="RefSeq"/>
        </authorList>
    </citation>
    <scope>IDENTIFICATION</scope>
</reference>
<dbReference type="RefSeq" id="XP_026731545.1">
    <property type="nucleotide sequence ID" value="XM_026875744.1"/>
</dbReference>
<dbReference type="GeneID" id="113496504"/>
<dbReference type="OrthoDB" id="548795at2759"/>
<dbReference type="PANTHER" id="PTHR34035:SF1">
    <property type="entry name" value="TESTIS-EXPRESSED PROTEIN 47"/>
    <property type="match status" value="1"/>
</dbReference>
<evidence type="ECO:0000256" key="1">
    <source>
        <dbReference type="SAM" id="MobiDB-lite"/>
    </source>
</evidence>
<name>A0A7E5VT77_TRINI</name>
<dbReference type="InParanoid" id="A0A7E5VT77"/>
<dbReference type="Pfam" id="PF24787">
    <property type="entry name" value="TEX47"/>
    <property type="match status" value="1"/>
</dbReference>
<organism evidence="2 3">
    <name type="scientific">Trichoplusia ni</name>
    <name type="common">Cabbage looper</name>
    <dbReference type="NCBI Taxonomy" id="7111"/>
    <lineage>
        <taxon>Eukaryota</taxon>
        <taxon>Metazoa</taxon>
        <taxon>Ecdysozoa</taxon>
        <taxon>Arthropoda</taxon>
        <taxon>Hexapoda</taxon>
        <taxon>Insecta</taxon>
        <taxon>Pterygota</taxon>
        <taxon>Neoptera</taxon>
        <taxon>Endopterygota</taxon>
        <taxon>Lepidoptera</taxon>
        <taxon>Glossata</taxon>
        <taxon>Ditrysia</taxon>
        <taxon>Noctuoidea</taxon>
        <taxon>Noctuidae</taxon>
        <taxon>Plusiinae</taxon>
        <taxon>Trichoplusia</taxon>
    </lineage>
</organism>
<dbReference type="KEGG" id="tnl:113496504"/>
<gene>
    <name evidence="3" type="primary">LOC113496504</name>
</gene>
<dbReference type="InterPro" id="IPR055308">
    <property type="entry name" value="TEX47-like"/>
</dbReference>
<dbReference type="Proteomes" id="UP000322000">
    <property type="component" value="Chromosome 1"/>
</dbReference>
<feature type="region of interest" description="Disordered" evidence="1">
    <location>
        <begin position="291"/>
        <end position="312"/>
    </location>
</feature>
<evidence type="ECO:0000313" key="2">
    <source>
        <dbReference type="Proteomes" id="UP000322000"/>
    </source>
</evidence>
<sequence>MALALPELDTRSVLDVVEENFRRCNLKAYAIRMIYIGEHTLAKEETIKHFSETIHLVNSTYCEINVYGFLLVYDSYFVHIIEGSEDTIHRHLRFLFAREAKWIQEMEKQDQEANGDGEAEGLTVILNEEESEQTQRKIFKRLKTVMIYHSVRTLLFSSWRAVTARPPSLIGKLDVYGPLQEHLEQLRIFLNKVTRICAFAKADENLHFEGLRVIDPKMEALPEVALLDFLLQSPHILDLRETMNLHRRVDDYLYFFEEVWPLPTHFTPRLLYKLKIDDSFVEPLPIMPWDTVKKEGEDEEKEEALTGSSSSD</sequence>
<dbReference type="PANTHER" id="PTHR34035">
    <property type="entry name" value="TESTIS-EXPRESSED PROTEIN 47"/>
    <property type="match status" value="1"/>
</dbReference>
<accession>A0A7E5VT77</accession>
<evidence type="ECO:0000313" key="3">
    <source>
        <dbReference type="RefSeq" id="XP_026731545.1"/>
    </source>
</evidence>
<proteinExistence type="predicted"/>
<keyword evidence="2" id="KW-1185">Reference proteome</keyword>
<protein>
    <submittedName>
        <fullName evidence="3">Uncharacterized protein LOC113496504</fullName>
    </submittedName>
</protein>
<dbReference type="AlphaFoldDB" id="A0A7E5VT77"/>